<dbReference type="SUPFAM" id="SSF48208">
    <property type="entry name" value="Six-hairpin glycosidases"/>
    <property type="match status" value="1"/>
</dbReference>
<evidence type="ECO:0000259" key="3">
    <source>
        <dbReference type="Pfam" id="PF18961"/>
    </source>
</evidence>
<dbReference type="InterPro" id="IPR013780">
    <property type="entry name" value="Glyco_hydro_b"/>
</dbReference>
<keyword evidence="6" id="KW-0378">Hydrolase</keyword>
<proteinExistence type="predicted"/>
<feature type="domain" description="DUF5703" evidence="3">
    <location>
        <begin position="49"/>
        <end position="177"/>
    </location>
</feature>
<reference evidence="7" key="1">
    <citation type="submission" date="2016-09" db="EMBL/GenBank/DDBJ databases">
        <authorList>
            <person name="Koehorst J."/>
        </authorList>
    </citation>
    <scope>NUCLEOTIDE SEQUENCE [LARGE SCALE GENOMIC DNA]</scope>
</reference>
<dbReference type="GO" id="GO:0005975">
    <property type="term" value="P:carbohydrate metabolic process"/>
    <property type="evidence" value="ECO:0007669"/>
    <property type="project" value="InterPro"/>
</dbReference>
<protein>
    <submittedName>
        <fullName evidence="6">Six-hairpin glycosidase</fullName>
    </submittedName>
</protein>
<dbReference type="Gene3D" id="1.50.10.10">
    <property type="match status" value="1"/>
</dbReference>
<accession>A0A1H6M2D1</accession>
<evidence type="ECO:0000256" key="2">
    <source>
        <dbReference type="SAM" id="SignalP"/>
    </source>
</evidence>
<dbReference type="RefSeq" id="WP_156850350.1">
    <property type="nucleotide sequence ID" value="NZ_LT629973.1"/>
</dbReference>
<dbReference type="InterPro" id="IPR008928">
    <property type="entry name" value="6-hairpin_glycosidase_sf"/>
</dbReference>
<evidence type="ECO:0000313" key="7">
    <source>
        <dbReference type="Proteomes" id="UP000176204"/>
    </source>
</evidence>
<dbReference type="InterPro" id="IPR012341">
    <property type="entry name" value="6hp_glycosidase-like_sf"/>
</dbReference>
<dbReference type="Gene3D" id="2.70.98.50">
    <property type="entry name" value="putative glycoside hydrolase family protein from bacillus halodurans"/>
    <property type="match status" value="1"/>
</dbReference>
<keyword evidence="2" id="KW-0732">Signal</keyword>
<dbReference type="AlphaFoldDB" id="A0A1H6M2D1"/>
<sequence>MGKCWCLGLLGMVSAVPGQASENEAKQGVADVVPFRADSSYVSRHDIVYQSPMKVPVEGVPLGNGKMGGLVWTQDRGIEFQIHKDDIWSNSEAGHSGRVPRHAARVRLDFGVPVFSWIHALNNFQGRLSLERGEASFASQSNFGDVQVRTWLAQDRNVWVIECEGSEDAAPVTAHLERIGSRAFAFWYSGGFDRQPGTALGGSNPQVASDGRTVLLTEKGSGMDFVVGMRVAGNGKARAERLNRFSGEVSAPSAKCRILVAVATAEDSPNPAQAVQALLDGAEKAGVEQMRKTKDEWFKRFWNKSFVHLGDDYLENLWYLRRYLMGCGSRGKYPVIFNGGLWRWNRDVTNWVSPHHWNMQQQYWGLCAQNDVDLMRPYWETYNRMAEKPGMKNLAAARGAKNDAILLAEMHDFDGTMVDQNRGDMVHAFTQAAQVASRFWEVYEFTKDKEFLRKTAYPFMQRAANFYLQKLVWDEGRKVFTMNGSVYEDGNGFGPAKEPESDREYIEDLFLSCIAASKELGIQGEHVAKMQHVLDHLWPRLYMNSPKYPAGEVIAPTNGGRYEPHGWAIGGLAAFPSGNIGIDQRETKEGRAVANFVKGTESMYSHHPTPVIAARMGMGDDALRLLKTGVQTMQYFPSGLMFNCTGYPDKIYQLDHKTNMVGRINLLWKDFYQCGMETTSLVSLALTEMLLQSNEGKIRVFPAVPAEWKDREMAFKLLARGGFLVAADWKKGSVGSIGIASRLGGECVLQNPWPGKAVEVRQGANGAAVAVREKGADVIAFDTVANGQYRITPAGVPANAEPVLYRSTPNKAPKKAEWGPRTIGTGQNM</sequence>
<feature type="region of interest" description="Disordered" evidence="1">
    <location>
        <begin position="810"/>
        <end position="829"/>
    </location>
</feature>
<dbReference type="KEGG" id="agl:PYTT_1673"/>
<dbReference type="Pfam" id="PF22124">
    <property type="entry name" value="Glyco_hydro_95_cat"/>
    <property type="match status" value="1"/>
</dbReference>
<feature type="signal peptide" evidence="2">
    <location>
        <begin position="1"/>
        <end position="20"/>
    </location>
</feature>
<keyword evidence="6" id="KW-0326">Glycosidase</keyword>
<dbReference type="Proteomes" id="UP000176204">
    <property type="component" value="Chromosome I"/>
</dbReference>
<feature type="domain" description="Alpha fucosidase A-like C-terminal" evidence="4">
    <location>
        <begin position="692"/>
        <end position="791"/>
    </location>
</feature>
<name>A0A1H6M2D1_9BACT</name>
<dbReference type="InterPro" id="IPR054363">
    <property type="entry name" value="GH95_cat"/>
</dbReference>
<dbReference type="Pfam" id="PF21307">
    <property type="entry name" value="Glyco_hydro_95_C"/>
    <property type="match status" value="1"/>
</dbReference>
<dbReference type="PANTHER" id="PTHR31084">
    <property type="entry name" value="ALPHA-L-FUCOSIDASE 2"/>
    <property type="match status" value="1"/>
</dbReference>
<dbReference type="STRING" id="1679444.PYTT_1673"/>
<evidence type="ECO:0000259" key="4">
    <source>
        <dbReference type="Pfam" id="PF21307"/>
    </source>
</evidence>
<organism evidence="6 7">
    <name type="scientific">Akkermansia glycaniphila</name>
    <dbReference type="NCBI Taxonomy" id="1679444"/>
    <lineage>
        <taxon>Bacteria</taxon>
        <taxon>Pseudomonadati</taxon>
        <taxon>Verrucomicrobiota</taxon>
        <taxon>Verrucomicrobiia</taxon>
        <taxon>Verrucomicrobiales</taxon>
        <taxon>Akkermansiaceae</taxon>
        <taxon>Akkermansia</taxon>
    </lineage>
</organism>
<feature type="domain" description="Glycosyl hydrolase family 95 catalytic" evidence="5">
    <location>
        <begin position="295"/>
        <end position="539"/>
    </location>
</feature>
<evidence type="ECO:0000259" key="5">
    <source>
        <dbReference type="Pfam" id="PF22124"/>
    </source>
</evidence>
<dbReference type="Pfam" id="PF18961">
    <property type="entry name" value="DUF5703_N"/>
    <property type="match status" value="1"/>
</dbReference>
<dbReference type="OrthoDB" id="101302at2"/>
<gene>
    <name evidence="6" type="ORF">PYTT_1673</name>
</gene>
<evidence type="ECO:0000313" key="6">
    <source>
        <dbReference type="EMBL" id="SEH91413.1"/>
    </source>
</evidence>
<dbReference type="InterPro" id="IPR043757">
    <property type="entry name" value="DUF5703_N"/>
</dbReference>
<keyword evidence="7" id="KW-1185">Reference proteome</keyword>
<dbReference type="PANTHER" id="PTHR31084:SF0">
    <property type="entry name" value="ALPHA-L-FUCOSIDASE 2"/>
    <property type="match status" value="1"/>
</dbReference>
<feature type="chain" id="PRO_5009604567" evidence="2">
    <location>
        <begin position="21"/>
        <end position="829"/>
    </location>
</feature>
<dbReference type="InterPro" id="IPR049053">
    <property type="entry name" value="AFCA-like_C"/>
</dbReference>
<dbReference type="EMBL" id="LT629973">
    <property type="protein sequence ID" value="SEH91413.1"/>
    <property type="molecule type" value="Genomic_DNA"/>
</dbReference>
<evidence type="ECO:0000256" key="1">
    <source>
        <dbReference type="SAM" id="MobiDB-lite"/>
    </source>
</evidence>
<dbReference type="GO" id="GO:0004560">
    <property type="term" value="F:alpha-L-fucosidase activity"/>
    <property type="evidence" value="ECO:0007669"/>
    <property type="project" value="TreeGrafter"/>
</dbReference>
<dbReference type="Gene3D" id="2.60.40.1180">
    <property type="entry name" value="Golgi alpha-mannosidase II"/>
    <property type="match status" value="1"/>
</dbReference>